<feature type="domain" description="Bifunctional inhibitor/plant lipid transfer protein/seed storage helical" evidence="2">
    <location>
        <begin position="21"/>
        <end position="103"/>
    </location>
</feature>
<accession>A0AAQ3MWZ8</accession>
<dbReference type="Gene3D" id="1.10.110.10">
    <property type="entry name" value="Plant lipid-transfer and hydrophobic proteins"/>
    <property type="match status" value="1"/>
</dbReference>
<dbReference type="EMBL" id="CP144692">
    <property type="protein sequence ID" value="WVY98616.1"/>
    <property type="molecule type" value="Genomic_DNA"/>
</dbReference>
<dbReference type="InterPro" id="IPR036312">
    <property type="entry name" value="Bifun_inhib/LTP/seed_sf"/>
</dbReference>
<evidence type="ECO:0000259" key="2">
    <source>
        <dbReference type="SMART" id="SM00499"/>
    </source>
</evidence>
<dbReference type="SMART" id="SM00499">
    <property type="entry name" value="AAI"/>
    <property type="match status" value="1"/>
</dbReference>
<dbReference type="PANTHER" id="PTHR31731">
    <property type="match status" value="1"/>
</dbReference>
<sequence>MNLTSNSIGGGGVRCAPPSTCPRDTLKLAACWGFLNGWMNFSTGMPAKAQCCTVIDGYADFEIAACLCTALKANIMGFNLNIPISFTKLINTCSKNVPNGFVCT</sequence>
<reference evidence="3 4" key="1">
    <citation type="journal article" date="2023" name="Life. Sci Alliance">
        <title>Evolutionary insights into 3D genome organization and epigenetic landscape of Vigna mungo.</title>
        <authorList>
            <person name="Junaid A."/>
            <person name="Singh B."/>
            <person name="Bhatia S."/>
        </authorList>
    </citation>
    <scope>NUCLEOTIDE SEQUENCE [LARGE SCALE GENOMIC DNA]</scope>
    <source>
        <strain evidence="3">Urdbean</strain>
    </source>
</reference>
<keyword evidence="4" id="KW-1185">Reference proteome</keyword>
<dbReference type="InterPro" id="IPR051636">
    <property type="entry name" value="Plant_LTP/defense-related"/>
</dbReference>
<dbReference type="Pfam" id="PF14547">
    <property type="entry name" value="Hydrophob_seed"/>
    <property type="match status" value="1"/>
</dbReference>
<gene>
    <name evidence="3" type="ORF">V8G54_030767</name>
</gene>
<dbReference type="InterPro" id="IPR016140">
    <property type="entry name" value="Bifunc_inhib/LTP/seed_store"/>
</dbReference>
<comment type="similarity">
    <text evidence="1">Belongs to the plant LTP family. PEARLI1 subfamily.</text>
</comment>
<dbReference type="AlphaFoldDB" id="A0AAQ3MWZ8"/>
<dbReference type="Proteomes" id="UP001374535">
    <property type="component" value="Chromosome 9"/>
</dbReference>
<evidence type="ECO:0000313" key="3">
    <source>
        <dbReference type="EMBL" id="WVY98616.1"/>
    </source>
</evidence>
<dbReference type="InterPro" id="IPR027923">
    <property type="entry name" value="Hydrophob_seed_dom"/>
</dbReference>
<dbReference type="CDD" id="cd01958">
    <property type="entry name" value="HPS_like"/>
    <property type="match status" value="1"/>
</dbReference>
<organism evidence="3 4">
    <name type="scientific">Vigna mungo</name>
    <name type="common">Black gram</name>
    <name type="synonym">Phaseolus mungo</name>
    <dbReference type="NCBI Taxonomy" id="3915"/>
    <lineage>
        <taxon>Eukaryota</taxon>
        <taxon>Viridiplantae</taxon>
        <taxon>Streptophyta</taxon>
        <taxon>Embryophyta</taxon>
        <taxon>Tracheophyta</taxon>
        <taxon>Spermatophyta</taxon>
        <taxon>Magnoliopsida</taxon>
        <taxon>eudicotyledons</taxon>
        <taxon>Gunneridae</taxon>
        <taxon>Pentapetalae</taxon>
        <taxon>rosids</taxon>
        <taxon>fabids</taxon>
        <taxon>Fabales</taxon>
        <taxon>Fabaceae</taxon>
        <taxon>Papilionoideae</taxon>
        <taxon>50 kb inversion clade</taxon>
        <taxon>NPAAA clade</taxon>
        <taxon>indigoferoid/millettioid clade</taxon>
        <taxon>Phaseoleae</taxon>
        <taxon>Vigna</taxon>
    </lineage>
</organism>
<name>A0AAQ3MWZ8_VIGMU</name>
<protein>
    <recommendedName>
        <fullName evidence="2">Bifunctional inhibitor/plant lipid transfer protein/seed storage helical domain-containing protein</fullName>
    </recommendedName>
</protein>
<evidence type="ECO:0000256" key="1">
    <source>
        <dbReference type="ARBA" id="ARBA00008965"/>
    </source>
</evidence>
<evidence type="ECO:0000313" key="4">
    <source>
        <dbReference type="Proteomes" id="UP001374535"/>
    </source>
</evidence>
<dbReference type="SUPFAM" id="SSF47699">
    <property type="entry name" value="Bifunctional inhibitor/lipid-transfer protein/seed storage 2S albumin"/>
    <property type="match status" value="1"/>
</dbReference>
<proteinExistence type="inferred from homology"/>